<feature type="binding site" evidence="18">
    <location>
        <position position="643"/>
    </location>
    <ligand>
        <name>Zn(2+)</name>
        <dbReference type="ChEBI" id="CHEBI:29105"/>
        <note>catalytic</note>
    </ligand>
</feature>
<name>A0A8B7NPM3_HYAAZ</name>
<dbReference type="Pfam" id="PF00200">
    <property type="entry name" value="Disintegrin"/>
    <property type="match status" value="1"/>
</dbReference>
<dbReference type="GO" id="GO:0007219">
    <property type="term" value="P:Notch signaling pathway"/>
    <property type="evidence" value="ECO:0007669"/>
    <property type="project" value="TreeGrafter"/>
</dbReference>
<dbReference type="EC" id="3.4.24.81" evidence="4"/>
<dbReference type="PANTHER" id="PTHR45702">
    <property type="entry name" value="ADAM10/ADAM17 METALLOPEPTIDASE FAMILY MEMBER"/>
    <property type="match status" value="1"/>
</dbReference>
<evidence type="ECO:0000256" key="5">
    <source>
        <dbReference type="ARBA" id="ARBA00022670"/>
    </source>
</evidence>
<feature type="domain" description="Disintegrin" evidence="21">
    <location>
        <begin position="705"/>
        <end position="801"/>
    </location>
</feature>
<feature type="compositionally biased region" description="Basic and acidic residues" evidence="19">
    <location>
        <begin position="1169"/>
        <end position="1198"/>
    </location>
</feature>
<reference evidence="24" key="1">
    <citation type="submission" date="2025-08" db="UniProtKB">
        <authorList>
            <consortium name="RefSeq"/>
        </authorList>
    </citation>
    <scope>IDENTIFICATION</scope>
    <source>
        <tissue evidence="24">Whole organism</tissue>
    </source>
</reference>
<feature type="region of interest" description="Disordered" evidence="19">
    <location>
        <begin position="1529"/>
        <end position="1548"/>
    </location>
</feature>
<dbReference type="InterPro" id="IPR001762">
    <property type="entry name" value="Disintegrin_dom"/>
</dbReference>
<evidence type="ECO:0000256" key="19">
    <source>
        <dbReference type="SAM" id="MobiDB-lite"/>
    </source>
</evidence>
<feature type="region of interest" description="Disordered" evidence="19">
    <location>
        <begin position="1422"/>
        <end position="1459"/>
    </location>
</feature>
<evidence type="ECO:0000256" key="20">
    <source>
        <dbReference type="SAM" id="Phobius"/>
    </source>
</evidence>
<evidence type="ECO:0000256" key="7">
    <source>
        <dbReference type="ARBA" id="ARBA00022692"/>
    </source>
</evidence>
<comment type="subcellular location">
    <subcellularLocation>
        <location evidence="3">Membrane</location>
        <topology evidence="3">Single-pass type I membrane protein</topology>
    </subcellularLocation>
</comment>
<dbReference type="SUPFAM" id="SSF57552">
    <property type="entry name" value="Blood coagulation inhibitor (disintegrin)"/>
    <property type="match status" value="1"/>
</dbReference>
<dbReference type="Gene3D" id="4.10.70.10">
    <property type="entry name" value="Disintegrin domain"/>
    <property type="match status" value="1"/>
</dbReference>
<dbReference type="PROSITE" id="PS50214">
    <property type="entry name" value="DISINTEGRIN_2"/>
    <property type="match status" value="1"/>
</dbReference>
<dbReference type="Pfam" id="PF21299">
    <property type="entry name" value="ADAM10_Cys-rich"/>
    <property type="match status" value="1"/>
</dbReference>
<proteinExistence type="predicted"/>
<feature type="compositionally biased region" description="Basic residues" evidence="19">
    <location>
        <begin position="1158"/>
        <end position="1168"/>
    </location>
</feature>
<keyword evidence="5" id="KW-0645">Protease</keyword>
<dbReference type="OrthoDB" id="2149267at2759"/>
<dbReference type="SMART" id="SM00050">
    <property type="entry name" value="DISIN"/>
    <property type="match status" value="1"/>
</dbReference>
<dbReference type="InterPro" id="IPR001590">
    <property type="entry name" value="Peptidase_M12B"/>
</dbReference>
<feature type="binding site" evidence="18">
    <location>
        <position position="633"/>
    </location>
    <ligand>
        <name>Zn(2+)</name>
        <dbReference type="ChEBI" id="CHEBI:29105"/>
        <note>catalytic</note>
    </ligand>
</feature>
<feature type="region of interest" description="Disordered" evidence="19">
    <location>
        <begin position="1371"/>
        <end position="1407"/>
    </location>
</feature>
<dbReference type="Pfam" id="PF13574">
    <property type="entry name" value="Reprolysin_2"/>
    <property type="match status" value="1"/>
</dbReference>
<sequence>MCGPVPEAHGAPIPAVNPRTKRRKSFKGSFIGGNHKILISSIDPVDKSIPKLPLFSDSSGEGESKQRAKCRGYCCRSNSPEFERKCVNVELCETNDRLTAARDPYFKSVDSTYYTASRGRTKRDACGAPSAFKCCARRTELRRPYRQVLLCSLCNSMKEIHQIFFKFFKIILLLLLTDSSFAITEGLVLSAHIRHFEPVFFERSLLQQQHARVKRDVDHELQLRFHAHNRLFHLRLRRDASVFSPDVEFESSDGAVNFDIHKTYSGYLHDDDQTEVEGLVTSDGLFDGHIRSPNELYYLEPAHRYLKDVEFHSVMYKASDVLDPSSDDCASQKLHDRGGLRYTDDTYRKNNSADNSAAVAASGIHPKLLAAVSARNKKLSLEQQGLEDEGGSNGLQSPEYQEKSLKNARLFIEQHNAPAPSSSAASPGDWVGEEKIKGRSTNRLFPELLKMTPPHNSTRFKRSAVDPSKTTCMLYLQADHLFYERIGSEEACIESITRHVQRVNSIYKVTDFDRDGKPDDIRFMIKRIKIHNQHALSDPAYRFPNNYGVEKFLELFSEEDYDSFCLAYMFTYRDFEGGTLGLAWTGDLKNAGGVCEKNGHYRGSLKSLNTGIVTLLNYGKHVPPAVSHVTLAHEIGHNFGSPHDPEHDTTCTPGGEDGNYIMFARATSGDKLNNNKFSPCSLKKINSVLNSKARDSKGCFTFPQASICGNGVVEAGEECDCGWEEDCDDQCCFPMVTNPRKGHRPCELRPNKICSPSQGPCCTHECLLKEGNKCRDDNGCRDTAFCDGRGPQCPPSVNKPNKTICNKEFVCYRGECTGSICLAYGLESCQCHRSAGDPDTKSCELCCKLPGEDQPCLSSFDWNVYPYNIPDMYAKAGTPCDDYKGYCDVFKKCREVDPSGPLATLRKLLLSDESLASLQEWLQQHWWAVTLLLLAVLVLLLVIVRVFGKQPWGRMRKSSRSARKRKKTVIHKNPTNGIQYPAMSPAASGAVLDSANFVVHPTVVRTNLPFKRRVNEVRRAATKAKRAAKSTLGRPSRKAAKRGESAAGKRSDQSAAKKGDETGGKRAVCVDRRAEASTTQASGGASGATTAVATAAVHANGITTVHATSAAAIPSTSAKPKQKESLSSRFSIINFKSFRPKSLSPDKYKITIIDKRKLKKQIRSKSAGKKPDPRGLSPEKHRREHETKVASMDLVDHAHRNRSPQKRATMDDDRRQNRYRGGAPASRSPNKARRQTLPTADLSRVRGRDKLQVPSVEGNWLIQKFLADEERIAKPYAEGSFGGSVTSMNALINGSCNGSPVMPRIGYGSSRALLHDSVTASPVRGIVNEAFLSSPRGARTHSSLRVTKSVSPDDVDLVFNSNKYRRSISMEAYSQAAVSPDKRKRPKRDEGSSSDKRRRFSSPEKAKELNVVVPRRYEFGESSHFGRNSASPLSSRAGSTQSSGSTHSTSGDRIPREKLSVVTGTTGGSALSIMEPTEILETASLHSAGKSVLDTASLHSSQRAILETPSLRSSSSKILPDTLSLRSNSRDAAISGSPASSANCLPDSMSLHSSGKSLLLDNSSHHSREKIPPDNKKEVIFGASLVESETKNTN</sequence>
<dbReference type="InterPro" id="IPR036436">
    <property type="entry name" value="Disintegrin_dom_sf"/>
</dbReference>
<keyword evidence="11 18" id="KW-0862">Zinc</keyword>
<comment type="cofactor">
    <cofactor evidence="2">
        <name>Zn(2+)</name>
        <dbReference type="ChEBI" id="CHEBI:29105"/>
    </cofactor>
</comment>
<evidence type="ECO:0000256" key="8">
    <source>
        <dbReference type="ARBA" id="ARBA00022723"/>
    </source>
</evidence>
<keyword evidence="17" id="KW-0325">Glycoprotein</keyword>
<evidence type="ECO:0000256" key="4">
    <source>
        <dbReference type="ARBA" id="ARBA00012332"/>
    </source>
</evidence>
<feature type="transmembrane region" description="Helical" evidence="20">
    <location>
        <begin position="926"/>
        <end position="947"/>
    </location>
</feature>
<evidence type="ECO:0000259" key="21">
    <source>
        <dbReference type="PROSITE" id="PS50214"/>
    </source>
</evidence>
<keyword evidence="10" id="KW-0378">Hydrolase</keyword>
<gene>
    <name evidence="24" type="primary">LOC108671972</name>
</gene>
<feature type="region of interest" description="Disordered" evidence="19">
    <location>
        <begin position="1158"/>
        <end position="1248"/>
    </location>
</feature>
<feature type="compositionally biased region" description="Low complexity" evidence="19">
    <location>
        <begin position="1434"/>
        <end position="1451"/>
    </location>
</feature>
<dbReference type="PROSITE" id="PS50215">
    <property type="entry name" value="ADAM_MEPRO"/>
    <property type="match status" value="1"/>
</dbReference>
<evidence type="ECO:0000313" key="23">
    <source>
        <dbReference type="Proteomes" id="UP000694843"/>
    </source>
</evidence>
<dbReference type="SUPFAM" id="SSF55486">
    <property type="entry name" value="Metalloproteases ('zincins'), catalytic domain"/>
    <property type="match status" value="1"/>
</dbReference>
<dbReference type="InterPro" id="IPR034025">
    <property type="entry name" value="ADAM10_ADAM17"/>
</dbReference>
<keyword evidence="23" id="KW-1185">Reference proteome</keyword>
<organism evidence="23 24">
    <name type="scientific">Hyalella azteca</name>
    <name type="common">Amphipod</name>
    <dbReference type="NCBI Taxonomy" id="294128"/>
    <lineage>
        <taxon>Eukaryota</taxon>
        <taxon>Metazoa</taxon>
        <taxon>Ecdysozoa</taxon>
        <taxon>Arthropoda</taxon>
        <taxon>Crustacea</taxon>
        <taxon>Multicrustacea</taxon>
        <taxon>Malacostraca</taxon>
        <taxon>Eumalacostraca</taxon>
        <taxon>Peracarida</taxon>
        <taxon>Amphipoda</taxon>
        <taxon>Senticaudata</taxon>
        <taxon>Talitrida</taxon>
        <taxon>Talitroidea</taxon>
        <taxon>Hyalellidae</taxon>
        <taxon>Hyalella</taxon>
    </lineage>
</organism>
<dbReference type="GO" id="GO:0004222">
    <property type="term" value="F:metalloendopeptidase activity"/>
    <property type="evidence" value="ECO:0007669"/>
    <property type="project" value="InterPro"/>
</dbReference>
<feature type="region of interest" description="Disordered" evidence="19">
    <location>
        <begin position="956"/>
        <end position="977"/>
    </location>
</feature>
<dbReference type="GO" id="GO:0005886">
    <property type="term" value="C:plasma membrane"/>
    <property type="evidence" value="ECO:0007669"/>
    <property type="project" value="TreeGrafter"/>
</dbReference>
<keyword evidence="6" id="KW-0165">Cleavage on pair of basic residues</keyword>
<keyword evidence="14 20" id="KW-0472">Membrane</keyword>
<dbReference type="GeneID" id="108671972"/>
<keyword evidence="9" id="KW-0732">Signal</keyword>
<dbReference type="RefSeq" id="XP_018015066.1">
    <property type="nucleotide sequence ID" value="XM_018159577.2"/>
</dbReference>
<feature type="compositionally biased region" description="Basic and acidic residues" evidence="19">
    <location>
        <begin position="1041"/>
        <end position="1068"/>
    </location>
</feature>
<feature type="compositionally biased region" description="Basic residues" evidence="19">
    <location>
        <begin position="956"/>
        <end position="970"/>
    </location>
</feature>
<evidence type="ECO:0000256" key="11">
    <source>
        <dbReference type="ARBA" id="ARBA00022833"/>
    </source>
</evidence>
<dbReference type="CTD" id="43501"/>
<keyword evidence="13" id="KW-0482">Metalloprotease</keyword>
<dbReference type="Proteomes" id="UP000694843">
    <property type="component" value="Unplaced"/>
</dbReference>
<keyword evidence="15" id="KW-0865">Zymogen</keyword>
<evidence type="ECO:0000256" key="3">
    <source>
        <dbReference type="ARBA" id="ARBA00004479"/>
    </source>
</evidence>
<evidence type="ECO:0000256" key="17">
    <source>
        <dbReference type="ARBA" id="ARBA00023180"/>
    </source>
</evidence>
<dbReference type="InterPro" id="IPR051489">
    <property type="entry name" value="ADAM_Metalloproteinase"/>
</dbReference>
<comment type="catalytic activity">
    <reaction evidence="1">
        <text>Endopeptidase of broad specificity.</text>
        <dbReference type="EC" id="3.4.24.81"/>
    </reaction>
</comment>
<dbReference type="CDD" id="cd04270">
    <property type="entry name" value="ZnMc_TACE_like"/>
    <property type="match status" value="1"/>
</dbReference>
<keyword evidence="7 20" id="KW-0812">Transmembrane</keyword>
<dbReference type="InterPro" id="IPR049038">
    <property type="entry name" value="ADAM10_Cys-rich"/>
</dbReference>
<feature type="binding site" evidence="18">
    <location>
        <position position="637"/>
    </location>
    <ligand>
        <name>Zn(2+)</name>
        <dbReference type="ChEBI" id="CHEBI:29105"/>
        <note>catalytic</note>
    </ligand>
</feature>
<dbReference type="GO" id="GO:0046872">
    <property type="term" value="F:metal ion binding"/>
    <property type="evidence" value="ECO:0007669"/>
    <property type="project" value="UniProtKB-KW"/>
</dbReference>
<accession>A0A8B7NPM3</accession>
<keyword evidence="16" id="KW-1015">Disulfide bond</keyword>
<evidence type="ECO:0000256" key="10">
    <source>
        <dbReference type="ARBA" id="ARBA00022801"/>
    </source>
</evidence>
<evidence type="ECO:0000259" key="22">
    <source>
        <dbReference type="PROSITE" id="PS50215"/>
    </source>
</evidence>
<feature type="active site" evidence="18">
    <location>
        <position position="634"/>
    </location>
</feature>
<feature type="compositionally biased region" description="Basic and acidic residues" evidence="19">
    <location>
        <begin position="1387"/>
        <end position="1407"/>
    </location>
</feature>
<evidence type="ECO:0000256" key="18">
    <source>
        <dbReference type="PROSITE-ProRule" id="PRU00276"/>
    </source>
</evidence>
<dbReference type="PANTHER" id="PTHR45702:SF3">
    <property type="entry name" value="KUZBANIAN-LIKE, ISOFORM A"/>
    <property type="match status" value="1"/>
</dbReference>
<evidence type="ECO:0000256" key="15">
    <source>
        <dbReference type="ARBA" id="ARBA00023145"/>
    </source>
</evidence>
<evidence type="ECO:0000256" key="6">
    <source>
        <dbReference type="ARBA" id="ARBA00022685"/>
    </source>
</evidence>
<evidence type="ECO:0000256" key="14">
    <source>
        <dbReference type="ARBA" id="ARBA00023136"/>
    </source>
</evidence>
<evidence type="ECO:0000256" key="13">
    <source>
        <dbReference type="ARBA" id="ARBA00023049"/>
    </source>
</evidence>
<dbReference type="GO" id="GO:0006509">
    <property type="term" value="P:membrane protein ectodomain proteolysis"/>
    <property type="evidence" value="ECO:0007669"/>
    <property type="project" value="TreeGrafter"/>
</dbReference>
<evidence type="ECO:0000256" key="16">
    <source>
        <dbReference type="ARBA" id="ARBA00023157"/>
    </source>
</evidence>
<protein>
    <recommendedName>
        <fullName evidence="4">ADAM10 endopeptidase</fullName>
        <ecNumber evidence="4">3.4.24.81</ecNumber>
    </recommendedName>
</protein>
<evidence type="ECO:0000256" key="1">
    <source>
        <dbReference type="ARBA" id="ARBA00001809"/>
    </source>
</evidence>
<comment type="caution">
    <text evidence="18">Lacks conserved residue(s) required for the propagation of feature annotation.</text>
</comment>
<dbReference type="InterPro" id="IPR024079">
    <property type="entry name" value="MetalloPept_cat_dom_sf"/>
</dbReference>
<feature type="region of interest" description="Disordered" evidence="19">
    <location>
        <begin position="1017"/>
        <end position="1068"/>
    </location>
</feature>
<feature type="region of interest" description="Disordered" evidence="19">
    <location>
        <begin position="1"/>
        <end position="22"/>
    </location>
</feature>
<dbReference type="Gene3D" id="3.40.390.10">
    <property type="entry name" value="Collagenase (Catalytic Domain)"/>
    <property type="match status" value="1"/>
</dbReference>
<feature type="compositionally biased region" description="Basic and acidic residues" evidence="19">
    <location>
        <begin position="1563"/>
        <end position="1578"/>
    </location>
</feature>
<dbReference type="KEGG" id="hazt:108671972"/>
<keyword evidence="8 18" id="KW-0479">Metal-binding</keyword>
<evidence type="ECO:0000313" key="24">
    <source>
        <dbReference type="RefSeq" id="XP_018015066.1"/>
    </source>
</evidence>
<feature type="region of interest" description="Disordered" evidence="19">
    <location>
        <begin position="1555"/>
        <end position="1578"/>
    </location>
</feature>
<evidence type="ECO:0000256" key="2">
    <source>
        <dbReference type="ARBA" id="ARBA00001947"/>
    </source>
</evidence>
<evidence type="ECO:0000256" key="12">
    <source>
        <dbReference type="ARBA" id="ARBA00022989"/>
    </source>
</evidence>
<keyword evidence="12 20" id="KW-1133">Transmembrane helix</keyword>
<evidence type="ECO:0000256" key="9">
    <source>
        <dbReference type="ARBA" id="ARBA00022729"/>
    </source>
</evidence>
<feature type="domain" description="Peptidase M12B" evidence="22">
    <location>
        <begin position="470"/>
        <end position="691"/>
    </location>
</feature>